<organism evidence="1 2">
    <name type="scientific">Hymenolepis diminuta</name>
    <name type="common">Rat tapeworm</name>
    <dbReference type="NCBI Taxonomy" id="6216"/>
    <lineage>
        <taxon>Eukaryota</taxon>
        <taxon>Metazoa</taxon>
        <taxon>Spiralia</taxon>
        <taxon>Lophotrochozoa</taxon>
        <taxon>Platyhelminthes</taxon>
        <taxon>Cestoda</taxon>
        <taxon>Eucestoda</taxon>
        <taxon>Cyclophyllidea</taxon>
        <taxon>Hymenolepididae</taxon>
        <taxon>Hymenolepis</taxon>
    </lineage>
</organism>
<sequence>MIYEKLTKLLSETNEQFIRENPINRLRQTSVELIHRMRNTEFFKTHLSSILQTLFKIPERENEEIAIAVIK</sequence>
<evidence type="ECO:0000313" key="1">
    <source>
        <dbReference type="EMBL" id="VUZ55687.1"/>
    </source>
</evidence>
<protein>
    <submittedName>
        <fullName evidence="1">Uncharacterized protein</fullName>
    </submittedName>
</protein>
<dbReference type="AlphaFoldDB" id="A0A564Z847"/>
<keyword evidence="2" id="KW-1185">Reference proteome</keyword>
<dbReference type="EMBL" id="CABIJS010000697">
    <property type="protein sequence ID" value="VUZ55687.1"/>
    <property type="molecule type" value="Genomic_DNA"/>
</dbReference>
<evidence type="ECO:0000313" key="2">
    <source>
        <dbReference type="Proteomes" id="UP000321570"/>
    </source>
</evidence>
<gene>
    <name evidence="1" type="ORF">WMSIL1_LOCUS13740</name>
</gene>
<dbReference type="Proteomes" id="UP000321570">
    <property type="component" value="Unassembled WGS sequence"/>
</dbReference>
<accession>A0A564Z847</accession>
<reference evidence="1 2" key="1">
    <citation type="submission" date="2019-07" db="EMBL/GenBank/DDBJ databases">
        <authorList>
            <person name="Jastrzebski P J."/>
            <person name="Paukszto L."/>
            <person name="Jastrzebski P J."/>
        </authorList>
    </citation>
    <scope>NUCLEOTIDE SEQUENCE [LARGE SCALE GENOMIC DNA]</scope>
    <source>
        <strain evidence="1 2">WMS-il1</strain>
    </source>
</reference>
<name>A0A564Z847_HYMDI</name>
<feature type="non-terminal residue" evidence="1">
    <location>
        <position position="71"/>
    </location>
</feature>
<proteinExistence type="predicted"/>